<dbReference type="InterPro" id="IPR049730">
    <property type="entry name" value="SNF2/RAD54-like_C"/>
</dbReference>
<dbReference type="RefSeq" id="XP_066665892.1">
    <property type="nucleotide sequence ID" value="XM_066813930.1"/>
</dbReference>
<dbReference type="Proteomes" id="UP001433268">
    <property type="component" value="Unassembled WGS sequence"/>
</dbReference>
<dbReference type="SMART" id="SM00184">
    <property type="entry name" value="RING"/>
    <property type="match status" value="1"/>
</dbReference>
<keyword evidence="3" id="KW-0547">Nucleotide-binding</keyword>
<dbReference type="InterPro" id="IPR038718">
    <property type="entry name" value="SNF2-like_sf"/>
</dbReference>
<dbReference type="Pfam" id="PF00176">
    <property type="entry name" value="SNF2-rel_dom"/>
    <property type="match status" value="1"/>
</dbReference>
<feature type="compositionally biased region" description="Polar residues" evidence="10">
    <location>
        <begin position="227"/>
        <end position="244"/>
    </location>
</feature>
<keyword evidence="6" id="KW-0347">Helicase</keyword>
<proteinExistence type="inferred from homology"/>
<dbReference type="InterPro" id="IPR027417">
    <property type="entry name" value="P-loop_NTPase"/>
</dbReference>
<feature type="region of interest" description="Disordered" evidence="10">
    <location>
        <begin position="1"/>
        <end position="25"/>
    </location>
</feature>
<evidence type="ECO:0000313" key="15">
    <source>
        <dbReference type="Proteomes" id="UP001433268"/>
    </source>
</evidence>
<dbReference type="InterPro" id="IPR027370">
    <property type="entry name" value="Znf-RING_euk"/>
</dbReference>
<feature type="compositionally biased region" description="Polar residues" evidence="10">
    <location>
        <begin position="75"/>
        <end position="89"/>
    </location>
</feature>
<dbReference type="InterPro" id="IPR001650">
    <property type="entry name" value="Helicase_C-like"/>
</dbReference>
<accession>A0ABR1VUV0</accession>
<evidence type="ECO:0000256" key="4">
    <source>
        <dbReference type="ARBA" id="ARBA00022771"/>
    </source>
</evidence>
<gene>
    <name evidence="14" type="ORF">PG997_009615</name>
</gene>
<feature type="compositionally biased region" description="Pro residues" evidence="10">
    <location>
        <begin position="1"/>
        <end position="10"/>
    </location>
</feature>
<evidence type="ECO:0000256" key="8">
    <source>
        <dbReference type="ARBA" id="ARBA00022840"/>
    </source>
</evidence>
<feature type="region of interest" description="Disordered" evidence="10">
    <location>
        <begin position="224"/>
        <end position="278"/>
    </location>
</feature>
<dbReference type="InterPro" id="IPR001841">
    <property type="entry name" value="Znf_RING"/>
</dbReference>
<comment type="caution">
    <text evidence="14">The sequence shown here is derived from an EMBL/GenBank/DDBJ whole genome shotgun (WGS) entry which is preliminary data.</text>
</comment>
<feature type="compositionally biased region" description="Basic and acidic residues" evidence="10">
    <location>
        <begin position="880"/>
        <end position="895"/>
    </location>
</feature>
<feature type="compositionally biased region" description="Acidic residues" evidence="10">
    <location>
        <begin position="13"/>
        <end position="25"/>
    </location>
</feature>
<feature type="region of interest" description="Disordered" evidence="10">
    <location>
        <begin position="140"/>
        <end position="160"/>
    </location>
</feature>
<name>A0ABR1VUV0_9PEZI</name>
<dbReference type="CDD" id="cd18793">
    <property type="entry name" value="SF2_C_SNF"/>
    <property type="match status" value="1"/>
</dbReference>
<dbReference type="Gene3D" id="3.40.50.300">
    <property type="entry name" value="P-loop containing nucleotide triphosphate hydrolases"/>
    <property type="match status" value="2"/>
</dbReference>
<dbReference type="InterPro" id="IPR014001">
    <property type="entry name" value="Helicase_ATP-bd"/>
</dbReference>
<dbReference type="EMBL" id="JAQQWN010000007">
    <property type="protein sequence ID" value="KAK8074952.1"/>
    <property type="molecule type" value="Genomic_DNA"/>
</dbReference>
<feature type="domain" description="Helicase C-terminal" evidence="13">
    <location>
        <begin position="947"/>
        <end position="1104"/>
    </location>
</feature>
<keyword evidence="8" id="KW-0067">ATP-binding</keyword>
<feature type="compositionally biased region" description="Low complexity" evidence="10">
    <location>
        <begin position="292"/>
        <end position="305"/>
    </location>
</feature>
<evidence type="ECO:0000256" key="1">
    <source>
        <dbReference type="ARBA" id="ARBA00007025"/>
    </source>
</evidence>
<keyword evidence="4 9" id="KW-0863">Zinc-finger</keyword>
<dbReference type="SMART" id="SM00490">
    <property type="entry name" value="HELICc"/>
    <property type="match status" value="1"/>
</dbReference>
<feature type="compositionally biased region" description="Polar residues" evidence="10">
    <location>
        <begin position="311"/>
        <end position="322"/>
    </location>
</feature>
<evidence type="ECO:0000256" key="7">
    <source>
        <dbReference type="ARBA" id="ARBA00022833"/>
    </source>
</evidence>
<dbReference type="Gene3D" id="3.40.50.10810">
    <property type="entry name" value="Tandem AAA-ATPase domain"/>
    <property type="match status" value="1"/>
</dbReference>
<feature type="domain" description="RING-type" evidence="11">
    <location>
        <begin position="749"/>
        <end position="801"/>
    </location>
</feature>
<evidence type="ECO:0008006" key="16">
    <source>
        <dbReference type="Google" id="ProtNLM"/>
    </source>
</evidence>
<evidence type="ECO:0000259" key="13">
    <source>
        <dbReference type="PROSITE" id="PS51194"/>
    </source>
</evidence>
<dbReference type="PROSITE" id="PS51194">
    <property type="entry name" value="HELICASE_CTER"/>
    <property type="match status" value="1"/>
</dbReference>
<dbReference type="PROSITE" id="PS51192">
    <property type="entry name" value="HELICASE_ATP_BIND_1"/>
    <property type="match status" value="1"/>
</dbReference>
<feature type="domain" description="Helicase ATP-binding" evidence="12">
    <location>
        <begin position="395"/>
        <end position="588"/>
    </location>
</feature>
<dbReference type="InterPro" id="IPR000330">
    <property type="entry name" value="SNF2_N"/>
</dbReference>
<reference evidence="14 15" key="1">
    <citation type="submission" date="2023-01" db="EMBL/GenBank/DDBJ databases">
        <title>Analysis of 21 Apiospora genomes using comparative genomics revels a genus with tremendous synthesis potential of carbohydrate active enzymes and secondary metabolites.</title>
        <authorList>
            <person name="Sorensen T."/>
        </authorList>
    </citation>
    <scope>NUCLEOTIDE SEQUENCE [LARGE SCALE GENOMIC DNA]</scope>
    <source>
        <strain evidence="14 15">CBS 114990</strain>
    </source>
</reference>
<evidence type="ECO:0000259" key="12">
    <source>
        <dbReference type="PROSITE" id="PS51192"/>
    </source>
</evidence>
<evidence type="ECO:0000256" key="3">
    <source>
        <dbReference type="ARBA" id="ARBA00022741"/>
    </source>
</evidence>
<feature type="region of interest" description="Disordered" evidence="10">
    <location>
        <begin position="291"/>
        <end position="322"/>
    </location>
</feature>
<dbReference type="PANTHER" id="PTHR45626:SF16">
    <property type="entry name" value="ATP-DEPENDENT HELICASE ULS1"/>
    <property type="match status" value="1"/>
</dbReference>
<dbReference type="GeneID" id="92046990"/>
<sequence>MAQPGRPPVPIWDEAEPAAPSEEDLRDELQLQEILLESLAGTPEDTPQRRAEIQAEIVRIETQLKRLQVARPGSVQPSHRTSTNNTAMAGSSGDEPGARRTFPVPLPNAQSISGLSFECENLWDDASNTEYARKRTYSNHLDNGLPSMPESKSQRVGDEGNTWDDELFGDFGDDHGVARRSEYEQREIAFRQKQIQEEQDEALARMIAAEDGAEAQEYFAHQPEPIDSSSSLPQTTPNDFSPQANRMPGSWETNDSNFVDLTDDQPRHASSAANNSGDLAHHAAIQRQRLESNSPFPSSQSQRRPGYIANGTASPLASRTNNSVYRPSLAEIVQRTNNYDYASGTNERGDPLDDRIVIPPGYAAEMESESDQHTPALKEPLYKHQQIALKWMKGMEADEYKRGGILADDMGLGKTISTLALLVDGRVPASQTSPGRLGTSVVVAPVSLLRQWETEIKDKVKHTHLLKVHDYHKKKLSYDELRKFDVVLTSYGKLGTELKAMDAFTKDKISRGESVDKNILAEKFPFICAKESFLRLIVDESQMIKNKSTQMHQAVCRVPAKYRWCLSGTPMMNNVDEMGSLIHFLQIKPYNDPQEFKRKFAALYPKGRSFEDPQKVMKSLQVLLRAIMLRRTKTSTIDGAPIITLPSKTEMTDYVVFTEDEQQYYNDLLHQSRVEFSKFLRAGTVGKHYQAMLVKLLRLRQACCHPYLHITDLEFTNIEMSEQEMATLAKEIHSARVDALKEEETPLECPICMEISWNPSILVPCGHYACHECLQLHTNSSEQQRNELENGKAKPRCVICRAEFDMKGTVTYEAFKSVFMPETRGDSQAQSADGDVADVESDSDSDSDSDSTDSAEDGDDIDDRGNLKDFIVDDDDDEEYQPKSKSKDKGKGKVKSEKKRGKKKKEADIQPHMLGKLRKEATRNAHAHKKYLKYLGNIWLPSAKITKCIEVIRGIQESGEKTIVFSQWTLLLDLLEVPLKQDLGLRFRRYDGGMSAKQRDEAVQQFREDPNVKVLVTSLKAGNAGLNLVCASRVIILDPFWNPFIEKQAVDRTYRIGQRKPVEVHRILIKDTVEDRIMVLQEEKRDIVEGAMDEKAARDLGRLSNSDLAYIFGMGGRH</sequence>
<keyword evidence="2" id="KW-0479">Metal-binding</keyword>
<evidence type="ECO:0000259" key="11">
    <source>
        <dbReference type="PROSITE" id="PS50089"/>
    </source>
</evidence>
<dbReference type="CDD" id="cd18008">
    <property type="entry name" value="DEXDc_SHPRH-like"/>
    <property type="match status" value="1"/>
</dbReference>
<dbReference type="SUPFAM" id="SSF52540">
    <property type="entry name" value="P-loop containing nucleoside triphosphate hydrolases"/>
    <property type="match status" value="2"/>
</dbReference>
<dbReference type="Pfam" id="PF00271">
    <property type="entry name" value="Helicase_C"/>
    <property type="match status" value="1"/>
</dbReference>
<dbReference type="Gene3D" id="3.30.40.10">
    <property type="entry name" value="Zinc/RING finger domain, C3HC4 (zinc finger)"/>
    <property type="match status" value="1"/>
</dbReference>
<dbReference type="InterPro" id="IPR050628">
    <property type="entry name" value="SNF2_RAD54_helicase_TF"/>
</dbReference>
<evidence type="ECO:0000256" key="5">
    <source>
        <dbReference type="ARBA" id="ARBA00022801"/>
    </source>
</evidence>
<organism evidence="14 15">
    <name type="scientific">Apiospora hydei</name>
    <dbReference type="NCBI Taxonomy" id="1337664"/>
    <lineage>
        <taxon>Eukaryota</taxon>
        <taxon>Fungi</taxon>
        <taxon>Dikarya</taxon>
        <taxon>Ascomycota</taxon>
        <taxon>Pezizomycotina</taxon>
        <taxon>Sordariomycetes</taxon>
        <taxon>Xylariomycetidae</taxon>
        <taxon>Amphisphaeriales</taxon>
        <taxon>Apiosporaceae</taxon>
        <taxon>Apiospora</taxon>
    </lineage>
</organism>
<feature type="compositionally biased region" description="Acidic residues" evidence="10">
    <location>
        <begin position="835"/>
        <end position="862"/>
    </location>
</feature>
<dbReference type="Pfam" id="PF13445">
    <property type="entry name" value="zf-RING_UBOX"/>
    <property type="match status" value="1"/>
</dbReference>
<evidence type="ECO:0000256" key="2">
    <source>
        <dbReference type="ARBA" id="ARBA00022723"/>
    </source>
</evidence>
<keyword evidence="15" id="KW-1185">Reference proteome</keyword>
<dbReference type="PANTHER" id="PTHR45626">
    <property type="entry name" value="TRANSCRIPTION TERMINATION FACTOR 2-RELATED"/>
    <property type="match status" value="1"/>
</dbReference>
<evidence type="ECO:0000256" key="9">
    <source>
        <dbReference type="PROSITE-ProRule" id="PRU00175"/>
    </source>
</evidence>
<evidence type="ECO:0000256" key="6">
    <source>
        <dbReference type="ARBA" id="ARBA00022806"/>
    </source>
</evidence>
<evidence type="ECO:0000313" key="14">
    <source>
        <dbReference type="EMBL" id="KAK8074952.1"/>
    </source>
</evidence>
<dbReference type="InterPro" id="IPR013083">
    <property type="entry name" value="Znf_RING/FYVE/PHD"/>
</dbReference>
<keyword evidence="5" id="KW-0378">Hydrolase</keyword>
<feature type="region of interest" description="Disordered" evidence="10">
    <location>
        <begin position="823"/>
        <end position="914"/>
    </location>
</feature>
<comment type="similarity">
    <text evidence="1">Belongs to the SNF2/RAD54 helicase family.</text>
</comment>
<dbReference type="SUPFAM" id="SSF57850">
    <property type="entry name" value="RING/U-box"/>
    <property type="match status" value="1"/>
</dbReference>
<evidence type="ECO:0000256" key="10">
    <source>
        <dbReference type="SAM" id="MobiDB-lite"/>
    </source>
</evidence>
<dbReference type="PROSITE" id="PS50089">
    <property type="entry name" value="ZF_RING_2"/>
    <property type="match status" value="1"/>
</dbReference>
<protein>
    <recommendedName>
        <fullName evidence="16">ATP-dependent helicase</fullName>
    </recommendedName>
</protein>
<dbReference type="SMART" id="SM00487">
    <property type="entry name" value="DEXDc"/>
    <property type="match status" value="1"/>
</dbReference>
<feature type="region of interest" description="Disordered" evidence="10">
    <location>
        <begin position="68"/>
        <end position="102"/>
    </location>
</feature>
<keyword evidence="7" id="KW-0862">Zinc</keyword>